<evidence type="ECO:0000259" key="5">
    <source>
        <dbReference type="PROSITE" id="PS50405"/>
    </source>
</evidence>
<dbReference type="Pfam" id="PF00043">
    <property type="entry name" value="GST_C"/>
    <property type="match status" value="1"/>
</dbReference>
<organism evidence="6 7">
    <name type="scientific">Sporothrix eucalyptigena</name>
    <dbReference type="NCBI Taxonomy" id="1812306"/>
    <lineage>
        <taxon>Eukaryota</taxon>
        <taxon>Fungi</taxon>
        <taxon>Dikarya</taxon>
        <taxon>Ascomycota</taxon>
        <taxon>Pezizomycotina</taxon>
        <taxon>Sordariomycetes</taxon>
        <taxon>Sordariomycetidae</taxon>
        <taxon>Ophiostomatales</taxon>
        <taxon>Ophiostomataceae</taxon>
        <taxon>Sporothrix</taxon>
    </lineage>
</organism>
<dbReference type="InterPro" id="IPR010987">
    <property type="entry name" value="Glutathione-S-Trfase_C-like"/>
</dbReference>
<dbReference type="PANTHER" id="PTHR44051">
    <property type="entry name" value="GLUTATHIONE S-TRANSFERASE-RELATED"/>
    <property type="match status" value="1"/>
</dbReference>
<keyword evidence="7" id="KW-1185">Reference proteome</keyword>
<evidence type="ECO:0000256" key="1">
    <source>
        <dbReference type="ARBA" id="ARBA00007409"/>
    </source>
</evidence>
<dbReference type="SUPFAM" id="SSF47616">
    <property type="entry name" value="GST C-terminal domain-like"/>
    <property type="match status" value="1"/>
</dbReference>
<sequence length="265" mass="29936">MPLTPTRIVAYVAQVPDCVKITTLLEELGLDYEMRLVDVTKAEQKEPWYLEINPNGRVPALSDVLPNGKEIRLFESGSIMQYLVERYDTTHKISYPKGTAEAFETASWLFFQTSGIGPMMGQAMHFTRFAPTTIEYPLYRYRTEVNRLFRVLDATLAKSSSGYLVGDRCTVADLALWPWIVSDFWAGVSVAPYPHLQQWEQRMVSRPGVNEGRHKPGRHFMKELAQDPALQKTIEQAGGAWIRGLQDKNAETNPPGTLKLGTSNL</sequence>
<dbReference type="SUPFAM" id="SSF52833">
    <property type="entry name" value="Thioredoxin-like"/>
    <property type="match status" value="1"/>
</dbReference>
<evidence type="ECO:0000259" key="4">
    <source>
        <dbReference type="PROSITE" id="PS50404"/>
    </source>
</evidence>
<dbReference type="InterPro" id="IPR004046">
    <property type="entry name" value="GST_C"/>
</dbReference>
<dbReference type="Gene3D" id="3.40.30.10">
    <property type="entry name" value="Glutaredoxin"/>
    <property type="match status" value="1"/>
</dbReference>
<evidence type="ECO:0000313" key="7">
    <source>
        <dbReference type="Proteomes" id="UP001642482"/>
    </source>
</evidence>
<comment type="similarity">
    <text evidence="1 2">Belongs to the GST superfamily.</text>
</comment>
<feature type="region of interest" description="Disordered" evidence="3">
    <location>
        <begin position="246"/>
        <end position="265"/>
    </location>
</feature>
<keyword evidence="6" id="KW-0808">Transferase</keyword>
<dbReference type="InterPro" id="IPR036282">
    <property type="entry name" value="Glutathione-S-Trfase_C_sf"/>
</dbReference>
<evidence type="ECO:0000313" key="6">
    <source>
        <dbReference type="EMBL" id="CAK7214733.1"/>
    </source>
</evidence>
<dbReference type="PROSITE" id="PS50405">
    <property type="entry name" value="GST_CTER"/>
    <property type="match status" value="1"/>
</dbReference>
<dbReference type="InterPro" id="IPR004045">
    <property type="entry name" value="Glutathione_S-Trfase_N"/>
</dbReference>
<dbReference type="Pfam" id="PF02798">
    <property type="entry name" value="GST_N"/>
    <property type="match status" value="1"/>
</dbReference>
<dbReference type="Gene3D" id="1.20.1050.10">
    <property type="match status" value="1"/>
</dbReference>
<dbReference type="SFLD" id="SFLDS00019">
    <property type="entry name" value="Glutathione_Transferase_(cytos"/>
    <property type="match status" value="1"/>
</dbReference>
<name>A0ABP0B5E5_9PEZI</name>
<dbReference type="PANTHER" id="PTHR44051:SF8">
    <property type="entry name" value="GLUTATHIONE S-TRANSFERASE GSTA"/>
    <property type="match status" value="1"/>
</dbReference>
<dbReference type="InterPro" id="IPR036249">
    <property type="entry name" value="Thioredoxin-like_sf"/>
</dbReference>
<gene>
    <name evidence="6" type="primary">GST2_3</name>
    <name evidence="6" type="ORF">SEUCBS140593_002290</name>
</gene>
<reference evidence="6 7" key="1">
    <citation type="submission" date="2024-01" db="EMBL/GenBank/DDBJ databases">
        <authorList>
            <person name="Allen C."/>
            <person name="Tagirdzhanova G."/>
        </authorList>
    </citation>
    <scope>NUCLEOTIDE SEQUENCE [LARGE SCALE GENOMIC DNA]</scope>
</reference>
<comment type="caution">
    <text evidence="6">The sequence shown here is derived from an EMBL/GenBank/DDBJ whole genome shotgun (WGS) entry which is preliminary data.</text>
</comment>
<dbReference type="SFLD" id="SFLDG01151">
    <property type="entry name" value="Main.2:_Nu-like"/>
    <property type="match status" value="1"/>
</dbReference>
<accession>A0ABP0B5E5</accession>
<feature type="domain" description="GST N-terminal" evidence="4">
    <location>
        <begin position="5"/>
        <end position="91"/>
    </location>
</feature>
<dbReference type="SFLD" id="SFLDG00358">
    <property type="entry name" value="Main_(cytGST)"/>
    <property type="match status" value="1"/>
</dbReference>
<dbReference type="EMBL" id="CAWUHD010000015">
    <property type="protein sequence ID" value="CAK7214733.1"/>
    <property type="molecule type" value="Genomic_DNA"/>
</dbReference>
<dbReference type="CDD" id="cd03048">
    <property type="entry name" value="GST_N_Ure2p_like"/>
    <property type="match status" value="1"/>
</dbReference>
<dbReference type="Proteomes" id="UP001642482">
    <property type="component" value="Unassembled WGS sequence"/>
</dbReference>
<dbReference type="GO" id="GO:0004364">
    <property type="term" value="F:glutathione transferase activity"/>
    <property type="evidence" value="ECO:0007669"/>
    <property type="project" value="UniProtKB-EC"/>
</dbReference>
<proteinExistence type="inferred from homology"/>
<dbReference type="EC" id="2.5.1.18" evidence="6"/>
<dbReference type="InterPro" id="IPR040079">
    <property type="entry name" value="Glutathione_S-Trfase"/>
</dbReference>
<feature type="compositionally biased region" description="Polar residues" evidence="3">
    <location>
        <begin position="251"/>
        <end position="265"/>
    </location>
</feature>
<dbReference type="PROSITE" id="PS50404">
    <property type="entry name" value="GST_NTER"/>
    <property type="match status" value="1"/>
</dbReference>
<feature type="domain" description="GST C-terminal" evidence="5">
    <location>
        <begin position="98"/>
        <end position="224"/>
    </location>
</feature>
<protein>
    <submittedName>
        <fullName evidence="6">Glutathione S-transferase 2</fullName>
        <ecNumber evidence="6">2.5.1.18</ecNumber>
    </submittedName>
</protein>
<evidence type="ECO:0000256" key="3">
    <source>
        <dbReference type="SAM" id="MobiDB-lite"/>
    </source>
</evidence>
<evidence type="ECO:0000256" key="2">
    <source>
        <dbReference type="RuleBase" id="RU003494"/>
    </source>
</evidence>